<dbReference type="InterPro" id="IPR018561">
    <property type="entry name" value="AosR"/>
</dbReference>
<proteinExistence type="predicted"/>
<dbReference type="Pfam" id="PF09438">
    <property type="entry name" value="DUF2017"/>
    <property type="match status" value="1"/>
</dbReference>
<dbReference type="Proteomes" id="UP001434337">
    <property type="component" value="Chromosome"/>
</dbReference>
<evidence type="ECO:0000313" key="1">
    <source>
        <dbReference type="EMBL" id="WZW97531.1"/>
    </source>
</evidence>
<sequence>MIGFRREGDALVAEFEEVEVALVSSLVAQVDELLGGGQVGVAPGPSEDPFDAWAGEFGDGVALDDADPVIARLFPDPYPDDPVASAEHKRYTRDALRRGRVDDAQHVLADLDATQGGEHPLVVDVAHAEAWIKTLNGVRLSLAVRLGIESDADHRGLERMSPRDPRYQVVAIYDWLAVVLESLLESL</sequence>
<protein>
    <submittedName>
        <fullName evidence="1">DUF2017 domain-containing protein</fullName>
    </submittedName>
</protein>
<keyword evidence="2" id="KW-1185">Reference proteome</keyword>
<evidence type="ECO:0000313" key="2">
    <source>
        <dbReference type="Proteomes" id="UP001434337"/>
    </source>
</evidence>
<dbReference type="EMBL" id="CP115965">
    <property type="protein sequence ID" value="WZW97531.1"/>
    <property type="molecule type" value="Genomic_DNA"/>
</dbReference>
<reference evidence="1 2" key="1">
    <citation type="journal article" date="2023" name="Environ Microbiome">
        <title>A coral-associated actinobacterium mitigates coral bleaching under heat stress.</title>
        <authorList>
            <person name="Li J."/>
            <person name="Zou Y."/>
            <person name="Li Q."/>
            <person name="Zhang J."/>
            <person name="Bourne D.G."/>
            <person name="Lyu Y."/>
            <person name="Liu C."/>
            <person name="Zhang S."/>
        </authorList>
    </citation>
    <scope>NUCLEOTIDE SEQUENCE [LARGE SCALE GENOMIC DNA]</scope>
    <source>
        <strain evidence="1 2">SCSIO 13291</strain>
    </source>
</reference>
<name>A0ABZ3C4R6_9ACTN</name>
<accession>A0ABZ3C4R6</accession>
<gene>
    <name evidence="1" type="ORF">PCC79_11535</name>
</gene>
<dbReference type="RefSeq" id="WP_342371900.1">
    <property type="nucleotide sequence ID" value="NZ_CP115965.1"/>
</dbReference>
<organism evidence="1 2">
    <name type="scientific">Propioniciclava soli</name>
    <dbReference type="NCBI Taxonomy" id="2775081"/>
    <lineage>
        <taxon>Bacteria</taxon>
        <taxon>Bacillati</taxon>
        <taxon>Actinomycetota</taxon>
        <taxon>Actinomycetes</taxon>
        <taxon>Propionibacteriales</taxon>
        <taxon>Propionibacteriaceae</taxon>
        <taxon>Propioniciclava</taxon>
    </lineage>
</organism>